<evidence type="ECO:0000313" key="1">
    <source>
        <dbReference type="EMBL" id="MCZ8510862.1"/>
    </source>
</evidence>
<organism evidence="1 2">
    <name type="scientific">Paenibacillus gyeongsangnamensis</name>
    <dbReference type="NCBI Taxonomy" id="3388067"/>
    <lineage>
        <taxon>Bacteria</taxon>
        <taxon>Bacillati</taxon>
        <taxon>Bacillota</taxon>
        <taxon>Bacilli</taxon>
        <taxon>Bacillales</taxon>
        <taxon>Paenibacillaceae</taxon>
        <taxon>Paenibacillus</taxon>
    </lineage>
</organism>
<keyword evidence="2" id="KW-1185">Reference proteome</keyword>
<dbReference type="EMBL" id="JAQAGZ010000001">
    <property type="protein sequence ID" value="MCZ8510862.1"/>
    <property type="molecule type" value="Genomic_DNA"/>
</dbReference>
<accession>A0ABT4Q264</accession>
<sequence length="136" mass="16100">MNKNIKKMIRRKKVIGSGARRLVYDLGNGYVLKVSKSKNGIRSNKNEVVIYKSAASRLKKHLAYIKKYDKGFNWLIMKKYIRDFPKTKEYKRKLFKVRAKFRKHGIMTYDLVNLQGIPNYQNLSSTYATKYDRLIV</sequence>
<evidence type="ECO:0000313" key="2">
    <source>
        <dbReference type="Proteomes" id="UP001527882"/>
    </source>
</evidence>
<dbReference type="RefSeq" id="WP_269879238.1">
    <property type="nucleotide sequence ID" value="NZ_JAQAGZ010000001.1"/>
</dbReference>
<reference evidence="1 2" key="1">
    <citation type="submission" date="2022-12" db="EMBL/GenBank/DDBJ databases">
        <title>Draft genome sequence of Paenibacillus sp. dW9.</title>
        <authorList>
            <person name="Choi E.-W."/>
            <person name="Kim D.-U."/>
        </authorList>
    </citation>
    <scope>NUCLEOTIDE SEQUENCE [LARGE SCALE GENOMIC DNA]</scope>
    <source>
        <strain evidence="2">dW9</strain>
    </source>
</reference>
<dbReference type="Proteomes" id="UP001527882">
    <property type="component" value="Unassembled WGS sequence"/>
</dbReference>
<gene>
    <name evidence="1" type="ORF">O9H85_00075</name>
</gene>
<comment type="caution">
    <text evidence="1">The sequence shown here is derived from an EMBL/GenBank/DDBJ whole genome shotgun (WGS) entry which is preliminary data.</text>
</comment>
<protein>
    <submittedName>
        <fullName evidence="1">Uncharacterized protein</fullName>
    </submittedName>
</protein>
<name>A0ABT4Q264_9BACL</name>
<proteinExistence type="predicted"/>